<evidence type="ECO:0000256" key="1">
    <source>
        <dbReference type="SAM" id="MobiDB-lite"/>
    </source>
</evidence>
<feature type="region of interest" description="Disordered" evidence="1">
    <location>
        <begin position="101"/>
        <end position="121"/>
    </location>
</feature>
<comment type="caution">
    <text evidence="2">The sequence shown here is derived from an EMBL/GenBank/DDBJ whole genome shotgun (WGS) entry which is preliminary data.</text>
</comment>
<evidence type="ECO:0000313" key="2">
    <source>
        <dbReference type="EMBL" id="MFC5992951.1"/>
    </source>
</evidence>
<reference evidence="3" key="1">
    <citation type="journal article" date="2019" name="Int. J. Syst. Evol. Microbiol.">
        <title>The Global Catalogue of Microorganisms (GCM) 10K type strain sequencing project: providing services to taxonomists for standard genome sequencing and annotation.</title>
        <authorList>
            <consortium name="The Broad Institute Genomics Platform"/>
            <consortium name="The Broad Institute Genome Sequencing Center for Infectious Disease"/>
            <person name="Wu L."/>
            <person name="Ma J."/>
        </authorList>
    </citation>
    <scope>NUCLEOTIDE SEQUENCE [LARGE SCALE GENOMIC DNA]</scope>
    <source>
        <strain evidence="3">CCM 8391</strain>
    </source>
</reference>
<protein>
    <submittedName>
        <fullName evidence="2">Uncharacterized protein</fullName>
    </submittedName>
</protein>
<accession>A0ABW1IWW8</accession>
<proteinExistence type="predicted"/>
<evidence type="ECO:0000313" key="3">
    <source>
        <dbReference type="Proteomes" id="UP001596302"/>
    </source>
</evidence>
<keyword evidence="3" id="KW-1185">Reference proteome</keyword>
<organism evidence="2 3">
    <name type="scientific">Pseudonocardia hispaniensis</name>
    <dbReference type="NCBI Taxonomy" id="904933"/>
    <lineage>
        <taxon>Bacteria</taxon>
        <taxon>Bacillati</taxon>
        <taxon>Actinomycetota</taxon>
        <taxon>Actinomycetes</taxon>
        <taxon>Pseudonocardiales</taxon>
        <taxon>Pseudonocardiaceae</taxon>
        <taxon>Pseudonocardia</taxon>
    </lineage>
</organism>
<dbReference type="EMBL" id="JBHSQW010000002">
    <property type="protein sequence ID" value="MFC5992951.1"/>
    <property type="molecule type" value="Genomic_DNA"/>
</dbReference>
<dbReference type="RefSeq" id="WP_379582028.1">
    <property type="nucleotide sequence ID" value="NZ_JBHSQW010000002.1"/>
</dbReference>
<gene>
    <name evidence="2" type="ORF">ACFQE5_01850</name>
</gene>
<sequence>MSDADIDYDAILAQQQEATGNSELGKTTFKFADQVWSIPHPLLADDEWKAGLQDLRDDGAGDVEVAEYHMGAEQWERFKAAGGRSGIVFDVFRRAAQQMVALDGEGRPTRRSTSSARRRKR</sequence>
<name>A0ABW1IWW8_9PSEU</name>
<dbReference type="Proteomes" id="UP001596302">
    <property type="component" value="Unassembled WGS sequence"/>
</dbReference>